<dbReference type="Proteomes" id="UP000007011">
    <property type="component" value="Chromosome"/>
</dbReference>
<organism evidence="1 2">
    <name type="scientific">Escherichia coli (strain SMS-3-5 / SECEC)</name>
    <dbReference type="NCBI Taxonomy" id="439855"/>
    <lineage>
        <taxon>Bacteria</taxon>
        <taxon>Pseudomonadati</taxon>
        <taxon>Pseudomonadota</taxon>
        <taxon>Gammaproteobacteria</taxon>
        <taxon>Enterobacterales</taxon>
        <taxon>Enterobacteriaceae</taxon>
        <taxon>Escherichia</taxon>
    </lineage>
</organism>
<evidence type="ECO:0000313" key="2">
    <source>
        <dbReference type="Proteomes" id="UP000007011"/>
    </source>
</evidence>
<gene>
    <name evidence="1" type="ordered locus">EcSMS35_3830</name>
</gene>
<proteinExistence type="predicted"/>
<dbReference type="HOGENOM" id="CLU_3289621_0_0_6"/>
<dbReference type="EMBL" id="CP000970">
    <property type="protein sequence ID" value="ACB19076.1"/>
    <property type="molecule type" value="Genomic_DNA"/>
</dbReference>
<reference evidence="1 2" key="1">
    <citation type="journal article" date="2008" name="J. Bacteriol.">
        <title>Insights into the environmental resistance gene pool from the genome sequence of the multidrug-resistant environmental isolate Escherichia coli SMS-3-5.</title>
        <authorList>
            <person name="Fricke W.F."/>
            <person name="Wright M.S."/>
            <person name="Lindell A.H."/>
            <person name="Harkins D.M."/>
            <person name="Baker-Austin C."/>
            <person name="Ravel J."/>
            <person name="Stepanauskas R."/>
        </authorList>
    </citation>
    <scope>NUCLEOTIDE SEQUENCE [LARGE SCALE GENOMIC DNA]</scope>
    <source>
        <strain evidence="2">SMS-3-5 / SECEC</strain>
    </source>
</reference>
<evidence type="ECO:0000313" key="1">
    <source>
        <dbReference type="EMBL" id="ACB19076.1"/>
    </source>
</evidence>
<name>B1LJ70_ECOSM</name>
<dbReference type="AlphaFoldDB" id="B1LJ70"/>
<protein>
    <submittedName>
        <fullName evidence="1">Uncharacterized protein</fullName>
    </submittedName>
</protein>
<accession>B1LJ70</accession>
<dbReference type="KEGG" id="ecm:EcSMS35_3830"/>
<sequence length="40" mass="4767">MRCGGLLVNHIKTVFHYFFEPERIPERFRCGVGKFTPARR</sequence>